<keyword evidence="6" id="KW-0966">Cell projection</keyword>
<dbReference type="PROSITE" id="PS51450">
    <property type="entry name" value="LRR"/>
    <property type="match status" value="2"/>
</dbReference>
<feature type="compositionally biased region" description="Basic and acidic residues" evidence="7">
    <location>
        <begin position="351"/>
        <end position="361"/>
    </location>
</feature>
<dbReference type="PANTHER" id="PTHR45973:SF9">
    <property type="entry name" value="LEUCINE-RICH REPEAT-CONTAINING PROTEIN 46"/>
    <property type="match status" value="1"/>
</dbReference>
<feature type="compositionally biased region" description="Low complexity" evidence="7">
    <location>
        <begin position="399"/>
        <end position="417"/>
    </location>
</feature>
<feature type="region of interest" description="Disordered" evidence="7">
    <location>
        <begin position="1"/>
        <end position="105"/>
    </location>
</feature>
<keyword evidence="4" id="KW-0677">Repeat</keyword>
<accession>A0A913ZMM1</accession>
<evidence type="ECO:0000256" key="3">
    <source>
        <dbReference type="ARBA" id="ARBA00022614"/>
    </source>
</evidence>
<dbReference type="GO" id="GO:0035082">
    <property type="term" value="P:axoneme assembly"/>
    <property type="evidence" value="ECO:0007669"/>
    <property type="project" value="TreeGrafter"/>
</dbReference>
<feature type="compositionally biased region" description="Polar residues" evidence="7">
    <location>
        <begin position="515"/>
        <end position="524"/>
    </location>
</feature>
<dbReference type="InterPro" id="IPR001611">
    <property type="entry name" value="Leu-rich_rpt"/>
</dbReference>
<evidence type="ECO:0000256" key="2">
    <source>
        <dbReference type="ARBA" id="ARBA00006453"/>
    </source>
</evidence>
<evidence type="ECO:0000313" key="8">
    <source>
        <dbReference type="EnsemblMetazoa" id="XP_038053053.1"/>
    </source>
</evidence>
<dbReference type="PANTHER" id="PTHR45973">
    <property type="entry name" value="PROTEIN PHOSPHATASE 1 REGULATORY SUBUNIT SDS22-RELATED"/>
    <property type="match status" value="1"/>
</dbReference>
<dbReference type="InterPro" id="IPR050576">
    <property type="entry name" value="Cilia_flagella_integrity"/>
</dbReference>
<feature type="compositionally biased region" description="Basic and acidic residues" evidence="7">
    <location>
        <begin position="581"/>
        <end position="591"/>
    </location>
</feature>
<dbReference type="SUPFAM" id="SSF52075">
    <property type="entry name" value="Outer arm dynein light chain 1"/>
    <property type="match status" value="1"/>
</dbReference>
<keyword evidence="5" id="KW-0969">Cilium</keyword>
<evidence type="ECO:0000313" key="9">
    <source>
        <dbReference type="Proteomes" id="UP000887568"/>
    </source>
</evidence>
<feature type="compositionally biased region" description="Polar residues" evidence="7">
    <location>
        <begin position="37"/>
        <end position="47"/>
    </location>
</feature>
<keyword evidence="9" id="KW-1185">Reference proteome</keyword>
<dbReference type="OMA" id="EARMPRM"/>
<evidence type="ECO:0000256" key="7">
    <source>
        <dbReference type="SAM" id="MobiDB-lite"/>
    </source>
</evidence>
<feature type="region of interest" description="Disordered" evidence="7">
    <location>
        <begin position="346"/>
        <end position="374"/>
    </location>
</feature>
<evidence type="ECO:0000256" key="6">
    <source>
        <dbReference type="ARBA" id="ARBA00023273"/>
    </source>
</evidence>
<evidence type="ECO:0000256" key="5">
    <source>
        <dbReference type="ARBA" id="ARBA00023069"/>
    </source>
</evidence>
<dbReference type="InterPro" id="IPR032675">
    <property type="entry name" value="LRR_dom_sf"/>
</dbReference>
<feature type="compositionally biased region" description="Basic and acidic residues" evidence="7">
    <location>
        <begin position="78"/>
        <end position="105"/>
    </location>
</feature>
<dbReference type="FunFam" id="3.80.10.10:FF:000166">
    <property type="entry name" value="Dynein assembly factor 1, axonemal"/>
    <property type="match status" value="1"/>
</dbReference>
<evidence type="ECO:0000256" key="4">
    <source>
        <dbReference type="ARBA" id="ARBA00022737"/>
    </source>
</evidence>
<dbReference type="EnsemblMetazoa" id="XM_038197125.1">
    <property type="protein sequence ID" value="XP_038053053.1"/>
    <property type="gene ID" value="LOC119725644"/>
</dbReference>
<dbReference type="RefSeq" id="XP_038053054.1">
    <property type="nucleotide sequence ID" value="XM_038197126.1"/>
</dbReference>
<dbReference type="Gene3D" id="3.80.10.10">
    <property type="entry name" value="Ribonuclease Inhibitor"/>
    <property type="match status" value="2"/>
</dbReference>
<feature type="compositionally biased region" description="Polar residues" evidence="7">
    <location>
        <begin position="481"/>
        <end position="500"/>
    </location>
</feature>
<dbReference type="GO" id="GO:0070840">
    <property type="term" value="F:dynein complex binding"/>
    <property type="evidence" value="ECO:0007669"/>
    <property type="project" value="TreeGrafter"/>
</dbReference>
<evidence type="ECO:0000256" key="1">
    <source>
        <dbReference type="ARBA" id="ARBA00004138"/>
    </source>
</evidence>
<sequence>MPVIVELPDDPKPTPGGLGSKVTTDEQPPPLGDHPLTQPTEVSPQKKTLTDKPVFITESTEDVGSNAGDATKQQSPETEIKPKEEAKTKESQEKKEDNDYPRITEKSLKEHCKQHKLYRTPELNDVLYLHYKGYQQIENLDKYTGLRALYLECNGLRVIENFDHQTEMRCLYLQQNLIKSIGNLEPMQKLDTLNLSNNQIDRIQNIACLTKLNTLNMAHNRLTTADDIRELAACENLSVVDLSHNRINDPEIVDVFAAMKTCRVLNLMGNPVVKRIPNYRKTLILKLTNLTYLDDRPVFPRERACTEAWFRGGREAEKEERERWINKERANIQASVDALTQIRKRTQANRQETEDASKKEPASSPEPVTTPPEDEHLFTFDVSKAPSSGQRAKTGMLIEEVSSQDSSSVQKTSSDITTELVDEDDLETIDLPSEEKINIDDLPDLEDFDTMDDVASAGPRKMLIEEIPSAEPPNGRVMISEISQSQGDAKNTSQSDSSLLVTEEPDDQSHPLVENLSQSGNKSKSLIVEMDQSKTESPKMDQSEGADSVTSSGTANKVSLIEELKEFGARIPNSWHVIENEKLRKEQENDKSNGASSTSSTTEKSNEEKIWDLAANAGSTVDRPDPTDS</sequence>
<protein>
    <recommendedName>
        <fullName evidence="10">Dynein assembly factor 1, axonemal homolog</fullName>
    </recommendedName>
</protein>
<organism evidence="8 9">
    <name type="scientific">Patiria miniata</name>
    <name type="common">Bat star</name>
    <name type="synonym">Asterina miniata</name>
    <dbReference type="NCBI Taxonomy" id="46514"/>
    <lineage>
        <taxon>Eukaryota</taxon>
        <taxon>Metazoa</taxon>
        <taxon>Echinodermata</taxon>
        <taxon>Eleutherozoa</taxon>
        <taxon>Asterozoa</taxon>
        <taxon>Asteroidea</taxon>
        <taxon>Valvatacea</taxon>
        <taxon>Valvatida</taxon>
        <taxon>Asterinidae</taxon>
        <taxon>Patiria</taxon>
    </lineage>
</organism>
<reference evidence="8" key="1">
    <citation type="submission" date="2022-11" db="UniProtKB">
        <authorList>
            <consortium name="EnsemblMetazoa"/>
        </authorList>
    </citation>
    <scope>IDENTIFICATION</scope>
</reference>
<dbReference type="Proteomes" id="UP000887568">
    <property type="component" value="Unplaced"/>
</dbReference>
<dbReference type="OrthoDB" id="1904536at2759"/>
<dbReference type="GO" id="GO:0005930">
    <property type="term" value="C:axoneme"/>
    <property type="evidence" value="ECO:0007669"/>
    <property type="project" value="TreeGrafter"/>
</dbReference>
<name>A0A913ZMM1_PATMI</name>
<feature type="compositionally biased region" description="Basic and acidic residues" evidence="7">
    <location>
        <begin position="531"/>
        <end position="542"/>
    </location>
</feature>
<comment type="similarity">
    <text evidence="2">Belongs to the DNAAF1 family.</text>
</comment>
<feature type="region of interest" description="Disordered" evidence="7">
    <location>
        <begin position="581"/>
        <end position="629"/>
    </location>
</feature>
<comment type="subcellular location">
    <subcellularLocation>
        <location evidence="1">Cell projection</location>
        <location evidence="1">Cilium</location>
    </subcellularLocation>
</comment>
<feature type="region of interest" description="Disordered" evidence="7">
    <location>
        <begin position="399"/>
        <end position="418"/>
    </location>
</feature>
<keyword evidence="3" id="KW-0433">Leucine-rich repeat</keyword>
<dbReference type="SMART" id="SM00365">
    <property type="entry name" value="LRR_SD22"/>
    <property type="match status" value="4"/>
</dbReference>
<dbReference type="AlphaFoldDB" id="A0A913ZMM1"/>
<feature type="region of interest" description="Disordered" evidence="7">
    <location>
        <begin position="465"/>
        <end position="555"/>
    </location>
</feature>
<dbReference type="EnsemblMetazoa" id="XM_038197126.1">
    <property type="protein sequence ID" value="XP_038053054.1"/>
    <property type="gene ID" value="LOC119725644"/>
</dbReference>
<proteinExistence type="inferred from homology"/>
<dbReference type="Pfam" id="PF14580">
    <property type="entry name" value="LRR_9"/>
    <property type="match status" value="1"/>
</dbReference>
<dbReference type="FunFam" id="3.80.10.10:FF:000331">
    <property type="entry name" value="Dynein assembly factor 1, axonemal homolog"/>
    <property type="match status" value="1"/>
</dbReference>
<evidence type="ECO:0008006" key="10">
    <source>
        <dbReference type="Google" id="ProtNLM"/>
    </source>
</evidence>
<dbReference type="RefSeq" id="XP_038053053.1">
    <property type="nucleotide sequence ID" value="XM_038197125.1"/>
</dbReference>
<dbReference type="GeneID" id="119725644"/>